<evidence type="ECO:0000313" key="3">
    <source>
        <dbReference type="EnsemblPlants" id="LPERR07G13270.1"/>
    </source>
</evidence>
<reference evidence="3" key="3">
    <citation type="submission" date="2015-04" db="UniProtKB">
        <authorList>
            <consortium name="EnsemblPlants"/>
        </authorList>
    </citation>
    <scope>IDENTIFICATION</scope>
</reference>
<evidence type="ECO:0008006" key="5">
    <source>
        <dbReference type="Google" id="ProtNLM"/>
    </source>
</evidence>
<dbReference type="HOGENOM" id="CLU_050478_1_0_1"/>
<evidence type="ECO:0000256" key="1">
    <source>
        <dbReference type="ARBA" id="ARBA00022801"/>
    </source>
</evidence>
<proteinExistence type="predicted"/>
<protein>
    <recommendedName>
        <fullName evidence="5">Endonuclease/exonuclease/phosphatase domain-containing protein</fullName>
    </recommendedName>
</protein>
<feature type="region of interest" description="Disordered" evidence="2">
    <location>
        <begin position="186"/>
        <end position="227"/>
    </location>
</feature>
<dbReference type="AlphaFoldDB" id="A0A0D9WZB7"/>
<sequence>MENAAHWKYTNTATGRGYMEADIIPETAPIIHIATTQLESSDPQTKQTCSMERYMQAEHAVAALSRAKNVVLGGDMSWDDRTDMPFPLPAGGGWVDAWTALGKSCESGHTYDGVWNEDLAVFNGYTALFSSLKRRSDRFVCKLQDYKLERIEHKALLRHSHSCGDNILKLNPSCHLGVVLTVAAAPDEPPPRHDQPAAAAVAEKQGVASQAGGQNCMEMWEDDDDDY</sequence>
<dbReference type="GO" id="GO:0006302">
    <property type="term" value="P:double-strand break repair"/>
    <property type="evidence" value="ECO:0007669"/>
    <property type="project" value="TreeGrafter"/>
</dbReference>
<organism evidence="3 4">
    <name type="scientific">Leersia perrieri</name>
    <dbReference type="NCBI Taxonomy" id="77586"/>
    <lineage>
        <taxon>Eukaryota</taxon>
        <taxon>Viridiplantae</taxon>
        <taxon>Streptophyta</taxon>
        <taxon>Embryophyta</taxon>
        <taxon>Tracheophyta</taxon>
        <taxon>Spermatophyta</taxon>
        <taxon>Magnoliopsida</taxon>
        <taxon>Liliopsida</taxon>
        <taxon>Poales</taxon>
        <taxon>Poaceae</taxon>
        <taxon>BOP clade</taxon>
        <taxon>Oryzoideae</taxon>
        <taxon>Oryzeae</taxon>
        <taxon>Oryzinae</taxon>
        <taxon>Leersia</taxon>
    </lineage>
</organism>
<dbReference type="Proteomes" id="UP000032180">
    <property type="component" value="Chromosome 7"/>
</dbReference>
<dbReference type="PANTHER" id="PTHR15822:SF24">
    <property type="entry name" value="ENDONUCLEASE_EXONUCLEASE_PHOSPHATASE DOMAIN-CONTAINING PROTEIN"/>
    <property type="match status" value="1"/>
</dbReference>
<dbReference type="Gramene" id="LPERR07G13270.1">
    <property type="protein sequence ID" value="LPERR07G13270.1"/>
    <property type="gene ID" value="LPERR07G13270"/>
</dbReference>
<keyword evidence="1" id="KW-0378">Hydrolase</keyword>
<dbReference type="STRING" id="77586.A0A0D9WZB7"/>
<reference evidence="4" key="2">
    <citation type="submission" date="2013-12" db="EMBL/GenBank/DDBJ databases">
        <authorList>
            <person name="Yu Y."/>
            <person name="Lee S."/>
            <person name="de Baynast K."/>
            <person name="Wissotski M."/>
            <person name="Liu L."/>
            <person name="Talag J."/>
            <person name="Goicoechea J."/>
            <person name="Angelova A."/>
            <person name="Jetty R."/>
            <person name="Kudrna D."/>
            <person name="Golser W."/>
            <person name="Rivera L."/>
            <person name="Zhang J."/>
            <person name="Wing R."/>
        </authorList>
    </citation>
    <scope>NUCLEOTIDE SEQUENCE</scope>
</reference>
<evidence type="ECO:0000313" key="4">
    <source>
        <dbReference type="Proteomes" id="UP000032180"/>
    </source>
</evidence>
<keyword evidence="4" id="KW-1185">Reference proteome</keyword>
<dbReference type="GO" id="GO:0070260">
    <property type="term" value="F:5'-tyrosyl-DNA phosphodiesterase activity"/>
    <property type="evidence" value="ECO:0007669"/>
    <property type="project" value="TreeGrafter"/>
</dbReference>
<dbReference type="eggNOG" id="KOG2756">
    <property type="taxonomic scope" value="Eukaryota"/>
</dbReference>
<dbReference type="InterPro" id="IPR036691">
    <property type="entry name" value="Endo/exonu/phosph_ase_sf"/>
</dbReference>
<dbReference type="EnsemblPlants" id="LPERR07G13270.1">
    <property type="protein sequence ID" value="LPERR07G13270.1"/>
    <property type="gene ID" value="LPERR07G13270"/>
</dbReference>
<dbReference type="PANTHER" id="PTHR15822">
    <property type="entry name" value="TRAF AND TNF RECEPTOR-ASSOCIATED PROTEIN"/>
    <property type="match status" value="1"/>
</dbReference>
<accession>A0A0D9WZB7</accession>
<dbReference type="Gene3D" id="3.60.10.10">
    <property type="entry name" value="Endonuclease/exonuclease/phosphatase"/>
    <property type="match status" value="1"/>
</dbReference>
<evidence type="ECO:0000256" key="2">
    <source>
        <dbReference type="SAM" id="MobiDB-lite"/>
    </source>
</evidence>
<reference evidence="3 4" key="1">
    <citation type="submission" date="2012-08" db="EMBL/GenBank/DDBJ databases">
        <title>Oryza genome evolution.</title>
        <authorList>
            <person name="Wing R.A."/>
        </authorList>
    </citation>
    <scope>NUCLEOTIDE SEQUENCE</scope>
</reference>
<dbReference type="InterPro" id="IPR051547">
    <property type="entry name" value="TDP2-like"/>
</dbReference>
<dbReference type="GO" id="GO:0003697">
    <property type="term" value="F:single-stranded DNA binding"/>
    <property type="evidence" value="ECO:0007669"/>
    <property type="project" value="TreeGrafter"/>
</dbReference>
<dbReference type="GO" id="GO:0005737">
    <property type="term" value="C:cytoplasm"/>
    <property type="evidence" value="ECO:0007669"/>
    <property type="project" value="TreeGrafter"/>
</dbReference>
<name>A0A0D9WZB7_9ORYZ</name>